<keyword evidence="5 15" id="KW-0812">Transmembrane</keyword>
<evidence type="ECO:0000256" key="4">
    <source>
        <dbReference type="ARBA" id="ARBA00022496"/>
    </source>
</evidence>
<gene>
    <name evidence="17" type="ORF">C7460_10558</name>
</gene>
<dbReference type="GO" id="GO:0015093">
    <property type="term" value="F:ferrous iron transmembrane transporter activity"/>
    <property type="evidence" value="ECO:0007669"/>
    <property type="project" value="UniProtKB-UniRule"/>
</dbReference>
<dbReference type="PANTHER" id="PTHR43185:SF1">
    <property type="entry name" value="FE(2+) TRANSPORTER FEOB"/>
    <property type="match status" value="1"/>
</dbReference>
<dbReference type="GO" id="GO:0005525">
    <property type="term" value="F:GTP binding"/>
    <property type="evidence" value="ECO:0007669"/>
    <property type="project" value="UniProtKB-KW"/>
</dbReference>
<protein>
    <recommendedName>
        <fullName evidence="12 15">Ferrous iron transport protein B</fullName>
    </recommendedName>
</protein>
<dbReference type="EMBL" id="QREG01000005">
    <property type="protein sequence ID" value="REE00437.1"/>
    <property type="molecule type" value="Genomic_DNA"/>
</dbReference>
<feature type="binding site" evidence="14">
    <location>
        <position position="21"/>
    </location>
    <ligand>
        <name>Mg(2+)</name>
        <dbReference type="ChEBI" id="CHEBI:18420"/>
        <label>2</label>
    </ligand>
</feature>
<dbReference type="Pfam" id="PF02421">
    <property type="entry name" value="FeoB_N"/>
    <property type="match status" value="1"/>
</dbReference>
<dbReference type="NCBIfam" id="TIGR00437">
    <property type="entry name" value="feoB"/>
    <property type="match status" value="1"/>
</dbReference>
<evidence type="ECO:0000256" key="2">
    <source>
        <dbReference type="ARBA" id="ARBA00022448"/>
    </source>
</evidence>
<feature type="binding site" evidence="13">
    <location>
        <begin position="117"/>
        <end position="120"/>
    </location>
    <ligand>
        <name>GTP</name>
        <dbReference type="ChEBI" id="CHEBI:37565"/>
        <label>1</label>
    </ligand>
</feature>
<feature type="transmembrane region" description="Helical" evidence="15">
    <location>
        <begin position="290"/>
        <end position="314"/>
    </location>
</feature>
<dbReference type="PROSITE" id="PS51711">
    <property type="entry name" value="G_FEOB"/>
    <property type="match status" value="1"/>
</dbReference>
<feature type="transmembrane region" description="Helical" evidence="15">
    <location>
        <begin position="406"/>
        <end position="431"/>
    </location>
</feature>
<feature type="binding site" evidence="14">
    <location>
        <position position="22"/>
    </location>
    <ligand>
        <name>Mg(2+)</name>
        <dbReference type="ChEBI" id="CHEBI:18420"/>
        <label>1</label>
    </ligand>
</feature>
<keyword evidence="2 15" id="KW-0813">Transport</keyword>
<evidence type="ECO:0000256" key="1">
    <source>
        <dbReference type="ARBA" id="ARBA00004651"/>
    </source>
</evidence>
<evidence type="ECO:0000256" key="7">
    <source>
        <dbReference type="ARBA" id="ARBA00022989"/>
    </source>
</evidence>
<evidence type="ECO:0000256" key="11">
    <source>
        <dbReference type="ARBA" id="ARBA00023136"/>
    </source>
</evidence>
<feature type="binding site" evidence="14">
    <location>
        <position position="18"/>
    </location>
    <ligand>
        <name>Mg(2+)</name>
        <dbReference type="ChEBI" id="CHEBI:18420"/>
        <label>2</label>
    </ligand>
</feature>
<dbReference type="InterPro" id="IPR006073">
    <property type="entry name" value="GTP-bd"/>
</dbReference>
<keyword evidence="4 15" id="KW-0410">Iron transport</keyword>
<evidence type="ECO:0000259" key="16">
    <source>
        <dbReference type="PROSITE" id="PS51711"/>
    </source>
</evidence>
<comment type="caution">
    <text evidence="17">The sequence shown here is derived from an EMBL/GenBank/DDBJ whole genome shotgun (WGS) entry which is preliminary data.</text>
</comment>
<feature type="binding site" evidence="13">
    <location>
        <begin position="7"/>
        <end position="14"/>
    </location>
    <ligand>
        <name>GTP</name>
        <dbReference type="ChEBI" id="CHEBI:37565"/>
        <label>1</label>
    </ligand>
</feature>
<feature type="transmembrane region" description="Helical" evidence="15">
    <location>
        <begin position="634"/>
        <end position="653"/>
    </location>
</feature>
<accession>A0A3D9L7G8</accession>
<dbReference type="Proteomes" id="UP000256779">
    <property type="component" value="Unassembled WGS sequence"/>
</dbReference>
<evidence type="ECO:0000313" key="18">
    <source>
        <dbReference type="Proteomes" id="UP000256779"/>
    </source>
</evidence>
<dbReference type="AlphaFoldDB" id="A0A3D9L7G8"/>
<evidence type="ECO:0000256" key="15">
    <source>
        <dbReference type="RuleBase" id="RU362098"/>
    </source>
</evidence>
<dbReference type="GO" id="GO:0005886">
    <property type="term" value="C:plasma membrane"/>
    <property type="evidence" value="ECO:0007669"/>
    <property type="project" value="UniProtKB-SubCell"/>
</dbReference>
<sequence>MKIALVGNPNSGKTSVFNQLTGLNQKVGNFPGVTVDKKVGYLKHENVSHELIDLPGIYSLYPKTQDEEVVYDILRNPDHADYPDRILVVVDASNLERNLLLFTQVMDLGVPVTMALNMTDVADRKGLVIDTQKLSEVLGGIKIVPIIARTGEGMEVLMEEVIHDAPPVASEPFLGGEFDKGQFLIDNVDERKARVENRYKKIRQLLTFVLKQKPVSGSIVERHRKVDKFLTHPVFGYLVFLGVLLVIFQAIFAWAEWPMDLIDTLFLSASAWVQDALPPGVFTDLLAEGIIPGLGGVVIFIPQITLLFAFIFILEETGYMSRVVFILDRFMRPFGLNGRSVVPLISGVACAIPAIMATRTIDNWKERLITIMVTPLMSCSARLPVYTLLIALVVPDQYIGPFNLKGLVLLGLYLIGLVAALLAALVSKWIVKSQQKSFLVMELPLYKMPRWNNLVITLWEKVRLFVFDAGKVIFSISIILWVLASYGPGDRIEEAVSQIPKPTTEAEVPDYEKEVSSVALANSYIGIVGHAIEPAIRPLGYNWQIGIALITSFAAREVFVGSMATIYSIGEDFDSEETLIQRMRNETNRLTGEPVYTLASGLSLMIFYAFAMQCMSTLAIVLRETKNWKYPFIQLVYMTGLAYVAALITYQLLS</sequence>
<evidence type="ECO:0000256" key="14">
    <source>
        <dbReference type="PIRSR" id="PIRSR603373-2"/>
    </source>
</evidence>
<reference evidence="17 18" key="1">
    <citation type="submission" date="2018-07" db="EMBL/GenBank/DDBJ databases">
        <title>Genomic Encyclopedia of Type Strains, Phase IV (KMG-IV): sequencing the most valuable type-strain genomes for metagenomic binning, comparative biology and taxonomic classification.</title>
        <authorList>
            <person name="Goeker M."/>
        </authorList>
    </citation>
    <scope>NUCLEOTIDE SEQUENCE [LARGE SCALE GENOMIC DNA]</scope>
    <source>
        <strain evidence="17 18">DSM 4134</strain>
    </source>
</reference>
<evidence type="ECO:0000256" key="8">
    <source>
        <dbReference type="ARBA" id="ARBA00023004"/>
    </source>
</evidence>
<evidence type="ECO:0000256" key="3">
    <source>
        <dbReference type="ARBA" id="ARBA00022475"/>
    </source>
</evidence>
<dbReference type="PRINTS" id="PR00326">
    <property type="entry name" value="GTP1OBG"/>
</dbReference>
<dbReference type="Pfam" id="PF07670">
    <property type="entry name" value="Gate"/>
    <property type="match status" value="2"/>
</dbReference>
<dbReference type="PANTHER" id="PTHR43185">
    <property type="entry name" value="FERROUS IRON TRANSPORT PROTEIN B"/>
    <property type="match status" value="1"/>
</dbReference>
<evidence type="ECO:0000313" key="17">
    <source>
        <dbReference type="EMBL" id="REE00437.1"/>
    </source>
</evidence>
<evidence type="ECO:0000256" key="6">
    <source>
        <dbReference type="ARBA" id="ARBA00022741"/>
    </source>
</evidence>
<comment type="function">
    <text evidence="15">Probable transporter of a GTP-driven Fe(2+) uptake system.</text>
</comment>
<keyword evidence="18" id="KW-1185">Reference proteome</keyword>
<feature type="binding site" evidence="13">
    <location>
        <begin position="32"/>
        <end position="36"/>
    </location>
    <ligand>
        <name>GTP</name>
        <dbReference type="ChEBI" id="CHEBI:37565"/>
        <label>1</label>
    </ligand>
</feature>
<dbReference type="CDD" id="cd01879">
    <property type="entry name" value="FeoB"/>
    <property type="match status" value="1"/>
</dbReference>
<keyword evidence="6 13" id="KW-0547">Nucleotide-binding</keyword>
<dbReference type="InterPro" id="IPR030389">
    <property type="entry name" value="G_FEOB_dom"/>
</dbReference>
<organism evidence="17 18">
    <name type="scientific">Marinoscillum furvescens DSM 4134</name>
    <dbReference type="NCBI Taxonomy" id="1122208"/>
    <lineage>
        <taxon>Bacteria</taxon>
        <taxon>Pseudomonadati</taxon>
        <taxon>Bacteroidota</taxon>
        <taxon>Cytophagia</taxon>
        <taxon>Cytophagales</taxon>
        <taxon>Reichenbachiellaceae</taxon>
        <taxon>Marinoscillum</taxon>
    </lineage>
</organism>
<keyword evidence="9" id="KW-0406">Ion transport</keyword>
<dbReference type="InterPro" id="IPR003373">
    <property type="entry name" value="Fe2_transport_prot-B"/>
</dbReference>
<proteinExistence type="inferred from homology"/>
<keyword evidence="14" id="KW-0460">Magnesium</keyword>
<comment type="subcellular location">
    <subcellularLocation>
        <location evidence="15">Cell inner membrane</location>
        <topology evidence="15">Multi-pass membrane protein</topology>
    </subcellularLocation>
    <subcellularLocation>
        <location evidence="1">Cell membrane</location>
        <topology evidence="1">Multi-pass membrane protein</topology>
    </subcellularLocation>
</comment>
<dbReference type="RefSeq" id="WP_115867442.1">
    <property type="nucleotide sequence ID" value="NZ_QREG01000005.1"/>
</dbReference>
<feature type="domain" description="FeoB-type G" evidence="16">
    <location>
        <begin position="1"/>
        <end position="167"/>
    </location>
</feature>
<keyword evidence="11 15" id="KW-0472">Membrane</keyword>
<dbReference type="InterPro" id="IPR011642">
    <property type="entry name" value="Gate_dom"/>
</dbReference>
<feature type="binding site" evidence="13">
    <location>
        <begin position="53"/>
        <end position="56"/>
    </location>
    <ligand>
        <name>GTP</name>
        <dbReference type="ChEBI" id="CHEBI:37565"/>
        <label>1</label>
    </ligand>
</feature>
<feature type="transmembrane region" description="Helical" evidence="15">
    <location>
        <begin position="464"/>
        <end position="484"/>
    </location>
</feature>
<feature type="transmembrane region" description="Helical" evidence="15">
    <location>
        <begin position="234"/>
        <end position="255"/>
    </location>
</feature>
<comment type="similarity">
    <text evidence="15">Belongs to the TRAFAC class TrmE-Era-EngA-EngB-Septin-like GTPase superfamily. FeoB GTPase (TC 9.A.8) family.</text>
</comment>
<dbReference type="InterPro" id="IPR027417">
    <property type="entry name" value="P-loop_NTPase"/>
</dbReference>
<evidence type="ECO:0000256" key="12">
    <source>
        <dbReference type="NCBIfam" id="TIGR00437"/>
    </source>
</evidence>
<dbReference type="SUPFAM" id="SSF52540">
    <property type="entry name" value="P-loop containing nucleoside triphosphate hydrolases"/>
    <property type="match status" value="1"/>
</dbReference>
<evidence type="ECO:0000256" key="13">
    <source>
        <dbReference type="PIRSR" id="PIRSR603373-1"/>
    </source>
</evidence>
<dbReference type="Gene3D" id="3.40.50.300">
    <property type="entry name" value="P-loop containing nucleotide triphosphate hydrolases"/>
    <property type="match status" value="1"/>
</dbReference>
<dbReference type="OrthoDB" id="9809127at2"/>
<dbReference type="Pfam" id="PF07664">
    <property type="entry name" value="FeoB_C"/>
    <property type="match status" value="1"/>
</dbReference>
<feature type="transmembrane region" description="Helical" evidence="15">
    <location>
        <begin position="334"/>
        <end position="356"/>
    </location>
</feature>
<dbReference type="GO" id="GO:0046872">
    <property type="term" value="F:metal ion binding"/>
    <property type="evidence" value="ECO:0007669"/>
    <property type="project" value="UniProtKB-KW"/>
</dbReference>
<evidence type="ECO:0000256" key="5">
    <source>
        <dbReference type="ARBA" id="ARBA00022692"/>
    </source>
</evidence>
<feature type="transmembrane region" description="Helical" evidence="15">
    <location>
        <begin position="368"/>
        <end position="394"/>
    </location>
</feature>
<feature type="transmembrane region" description="Helical" evidence="15">
    <location>
        <begin position="595"/>
        <end position="622"/>
    </location>
</feature>
<dbReference type="InterPro" id="IPR050860">
    <property type="entry name" value="FeoB_GTPase"/>
</dbReference>
<keyword evidence="3" id="KW-1003">Cell membrane</keyword>
<evidence type="ECO:0000256" key="10">
    <source>
        <dbReference type="ARBA" id="ARBA00023134"/>
    </source>
</evidence>
<evidence type="ECO:0000256" key="9">
    <source>
        <dbReference type="ARBA" id="ARBA00023065"/>
    </source>
</evidence>
<dbReference type="InterPro" id="IPR011640">
    <property type="entry name" value="Fe2_transport_prot_B_C"/>
</dbReference>
<keyword evidence="14" id="KW-0479">Metal-binding</keyword>
<keyword evidence="8 15" id="KW-0408">Iron</keyword>
<name>A0A3D9L7G8_MARFU</name>
<keyword evidence="7 15" id="KW-1133">Transmembrane helix</keyword>
<keyword evidence="10 13" id="KW-0342">GTP-binding</keyword>